<evidence type="ECO:0000313" key="2">
    <source>
        <dbReference type="Proteomes" id="UP000014974"/>
    </source>
</evidence>
<protein>
    <submittedName>
        <fullName evidence="1">Uncharacterized protein</fullName>
    </submittedName>
</protein>
<comment type="caution">
    <text evidence="1">The sequence shown here is derived from an EMBL/GenBank/DDBJ whole genome shotgun (WGS) entry which is preliminary data.</text>
</comment>
<dbReference type="EMBL" id="ATNM01000096">
    <property type="protein sequence ID" value="EPR68626.1"/>
    <property type="molecule type" value="Genomic_DNA"/>
</dbReference>
<organism evidence="1 2">
    <name type="scientific">Cyclobacterium qasimii M12-11B</name>
    <dbReference type="NCBI Taxonomy" id="641524"/>
    <lineage>
        <taxon>Bacteria</taxon>
        <taxon>Pseudomonadati</taxon>
        <taxon>Bacteroidota</taxon>
        <taxon>Cytophagia</taxon>
        <taxon>Cytophagales</taxon>
        <taxon>Cyclobacteriaceae</taxon>
        <taxon>Cyclobacterium</taxon>
    </lineage>
</organism>
<sequence length="45" mass="5123">MKKSNLSLKKPVKMCLTLIYSSKNSLSITIRSRGKTTLKPSEKWP</sequence>
<reference evidence="1 2" key="1">
    <citation type="journal article" date="2013" name="Genome Announc.">
        <title>Draft Genome Sequence of Cyclobacterium qasimii Strain M12-11BT, Isolated from Arctic Marine Sediment.</title>
        <authorList>
            <person name="Shivaji S."/>
            <person name="Ara S."/>
            <person name="Singh A."/>
            <person name="Kumar Pinnaka A."/>
        </authorList>
    </citation>
    <scope>NUCLEOTIDE SEQUENCE [LARGE SCALE GENOMIC DNA]</scope>
    <source>
        <strain evidence="1 2">M12-11B</strain>
    </source>
</reference>
<evidence type="ECO:0000313" key="1">
    <source>
        <dbReference type="EMBL" id="EPR68626.1"/>
    </source>
</evidence>
<name>S7VF25_9BACT</name>
<accession>S7VF25</accession>
<dbReference type="AlphaFoldDB" id="S7VF25"/>
<dbReference type="Proteomes" id="UP000014974">
    <property type="component" value="Unassembled WGS sequence"/>
</dbReference>
<gene>
    <name evidence="1" type="ORF">ADICYQ_2323</name>
</gene>
<proteinExistence type="predicted"/>